<keyword evidence="2" id="KW-1185">Reference proteome</keyword>
<dbReference type="PANTHER" id="PTHR36454">
    <property type="entry name" value="LMO2823 PROTEIN"/>
    <property type="match status" value="1"/>
</dbReference>
<dbReference type="PIRSF" id="PIRSF033563">
    <property type="entry name" value="UCP033563"/>
    <property type="match status" value="1"/>
</dbReference>
<sequence>MAEIRGFRAIRYHLEAGDEPADLLAPPYDVIDTEEQDALYAGHPANIVRLVLGRQHDSDSAENNRYTRARRHLMDWLATGQLRQDVRPGLYAHQQTFEDAQGNQHTRRGFLGAVRLATYDEGIVLPHERTLRGPKVDRLELMKNCEANLSPIFFLYDDPEGKVDALLEAHRVQEQELDVTTNTDGIRHRLWPVFDADAQAEVAEILKDAQLLIADGHHRYETALAYRDFRRSVAEDGGSDQPAPYDYVMAFMVNIHDPGLQVFGTHRVVHGVADFDASALLKTLEDSKLYDLQPLAKELVDTPLELELKLAEAAEDAPSFILLSQHLEQPILVQYKGDESAPIFDADTPEQVRRLDVSILHEGIFDRIIGISMEAQAAKTNLRYIKSLEAAVAARKNPEHQLVVLMNPTPVAQVVEVCQSGGKMPQKSTYFYPKILSGLTINPL</sequence>
<dbReference type="AlphaFoldDB" id="A0A2Z4FNF2"/>
<dbReference type="RefSeq" id="WP_111336056.1">
    <property type="nucleotide sequence ID" value="NZ_CP030032.1"/>
</dbReference>
<dbReference type="Proteomes" id="UP000249799">
    <property type="component" value="Chromosome"/>
</dbReference>
<proteinExistence type="predicted"/>
<dbReference type="Pfam" id="PF06245">
    <property type="entry name" value="DUF1015"/>
    <property type="match status" value="1"/>
</dbReference>
<dbReference type="EMBL" id="CP030032">
    <property type="protein sequence ID" value="AWV90551.1"/>
    <property type="molecule type" value="Genomic_DNA"/>
</dbReference>
<gene>
    <name evidence="1" type="ORF">DN745_14935</name>
</gene>
<dbReference type="KEGG" id="bsed:DN745_14935"/>
<dbReference type="OrthoDB" id="9781616at2"/>
<evidence type="ECO:0000313" key="1">
    <source>
        <dbReference type="EMBL" id="AWV90551.1"/>
    </source>
</evidence>
<organism evidence="1 2">
    <name type="scientific">Bradymonas sediminis</name>
    <dbReference type="NCBI Taxonomy" id="1548548"/>
    <lineage>
        <taxon>Bacteria</taxon>
        <taxon>Deltaproteobacteria</taxon>
        <taxon>Bradymonadales</taxon>
        <taxon>Bradymonadaceae</taxon>
        <taxon>Bradymonas</taxon>
    </lineage>
</organism>
<dbReference type="PANTHER" id="PTHR36454:SF1">
    <property type="entry name" value="DUF1015 DOMAIN-CONTAINING PROTEIN"/>
    <property type="match status" value="1"/>
</dbReference>
<accession>A0A2Z4FNF2</accession>
<evidence type="ECO:0000313" key="2">
    <source>
        <dbReference type="Proteomes" id="UP000249799"/>
    </source>
</evidence>
<name>A0A2Z4FNF2_9DELT</name>
<reference evidence="1 2" key="1">
    <citation type="submission" date="2018-06" db="EMBL/GenBank/DDBJ databases">
        <title>Lujinxingia sediminis gen. nov. sp. nov., a new facultative anaerobic member of the class Deltaproteobacteria, and proposal of Lujinxingaceae fam. nov.</title>
        <authorList>
            <person name="Guo L.-Y."/>
            <person name="Li C.-M."/>
            <person name="Wang S."/>
            <person name="Du Z.-J."/>
        </authorList>
    </citation>
    <scope>NUCLEOTIDE SEQUENCE [LARGE SCALE GENOMIC DNA]</scope>
    <source>
        <strain evidence="1 2">FA350</strain>
    </source>
</reference>
<dbReference type="InterPro" id="IPR008323">
    <property type="entry name" value="UCP033563"/>
</dbReference>
<protein>
    <submittedName>
        <fullName evidence="1">DUF1015 domain-containing protein</fullName>
    </submittedName>
</protein>